<keyword evidence="4" id="KW-0963">Cytoplasm</keyword>
<proteinExistence type="inferred from homology"/>
<comment type="subcellular location">
    <subcellularLocation>
        <location evidence="1">Cytoplasm</location>
    </subcellularLocation>
</comment>
<dbReference type="Pfam" id="PF02367">
    <property type="entry name" value="TsaE"/>
    <property type="match status" value="1"/>
</dbReference>
<evidence type="ECO:0000256" key="3">
    <source>
        <dbReference type="ARBA" id="ARBA00019010"/>
    </source>
</evidence>
<dbReference type="HOGENOM" id="CLU_087829_3_0_11"/>
<evidence type="ECO:0000256" key="5">
    <source>
        <dbReference type="ARBA" id="ARBA00022694"/>
    </source>
</evidence>
<dbReference type="AlphaFoldDB" id="F2NAE2"/>
<evidence type="ECO:0000256" key="7">
    <source>
        <dbReference type="ARBA" id="ARBA00022741"/>
    </source>
</evidence>
<name>F2NAE2_CORGP</name>
<comment type="similarity">
    <text evidence="2">Belongs to the TsaE family.</text>
</comment>
<organism evidence="12 13">
    <name type="scientific">Coriobacterium glomerans (strain ATCC 49209 / DSM 20642 / JCM 10262 / PW2)</name>
    <dbReference type="NCBI Taxonomy" id="700015"/>
    <lineage>
        <taxon>Bacteria</taxon>
        <taxon>Bacillati</taxon>
        <taxon>Actinomycetota</taxon>
        <taxon>Coriobacteriia</taxon>
        <taxon>Coriobacteriales</taxon>
        <taxon>Coriobacteriaceae</taxon>
        <taxon>Coriobacterium</taxon>
    </lineage>
</organism>
<protein>
    <recommendedName>
        <fullName evidence="3">tRNA threonylcarbamoyladenosine biosynthesis protein TsaE</fullName>
    </recommendedName>
    <alternativeName>
        <fullName evidence="11">t(6)A37 threonylcarbamoyladenosine biosynthesis protein TsaE</fullName>
    </alternativeName>
</protein>
<keyword evidence="6" id="KW-0479">Metal-binding</keyword>
<dbReference type="Proteomes" id="UP000006851">
    <property type="component" value="Chromosome"/>
</dbReference>
<accession>F2NAE2</accession>
<reference evidence="13" key="1">
    <citation type="journal article" date="2013" name="Stand. Genomic Sci.">
        <title>Complete genome sequence of Coriobacterium glomerans type strain (PW2(T)) from the midgut of Pyrrhocoris apterus L. (red soldier bug).</title>
        <authorList>
            <person name="Stackebrandt E."/>
            <person name="Zeytun A."/>
            <person name="Lapidus A."/>
            <person name="Nolan M."/>
            <person name="Lucas S."/>
            <person name="Hammon N."/>
            <person name="Deshpande S."/>
            <person name="Cheng J.F."/>
            <person name="Tapia R."/>
            <person name="Goodwin L.A."/>
            <person name="Pitluck S."/>
            <person name="Liolios K."/>
            <person name="Pagani I."/>
            <person name="Ivanova N."/>
            <person name="Mavromatis K."/>
            <person name="Mikhailova N."/>
            <person name="Huntemann M."/>
            <person name="Pati A."/>
            <person name="Chen A."/>
            <person name="Palaniappan K."/>
            <person name="Chang Y.J."/>
            <person name="Land M."/>
            <person name="Hauser L."/>
            <person name="Rohde M."/>
            <person name="Pukall R."/>
            <person name="Goker M."/>
            <person name="Detter J.C."/>
            <person name="Woyke T."/>
            <person name="Bristow J."/>
            <person name="Eisen J.A."/>
            <person name="Markowitz V."/>
            <person name="Hugenholtz P."/>
            <person name="Kyrpides N.C."/>
            <person name="Klenk H.P."/>
        </authorList>
    </citation>
    <scope>NUCLEOTIDE SEQUENCE</scope>
    <source>
        <strain evidence="13">ATCC 49209 / DSM 20642 / JCM 10262 / PW2</strain>
    </source>
</reference>
<dbReference type="STRING" id="700015.Corgl_0201"/>
<evidence type="ECO:0000313" key="12">
    <source>
        <dbReference type="EMBL" id="AEB06328.1"/>
    </source>
</evidence>
<evidence type="ECO:0000256" key="8">
    <source>
        <dbReference type="ARBA" id="ARBA00022840"/>
    </source>
</evidence>
<dbReference type="GO" id="GO:0002949">
    <property type="term" value="P:tRNA threonylcarbamoyladenosine modification"/>
    <property type="evidence" value="ECO:0007669"/>
    <property type="project" value="InterPro"/>
</dbReference>
<dbReference type="PANTHER" id="PTHR33540:SF2">
    <property type="entry name" value="TRNA THREONYLCARBAMOYLADENOSINE BIOSYNTHESIS PROTEIN TSAE"/>
    <property type="match status" value="1"/>
</dbReference>
<dbReference type="NCBIfam" id="TIGR00150">
    <property type="entry name" value="T6A_YjeE"/>
    <property type="match status" value="1"/>
</dbReference>
<dbReference type="KEGG" id="cgo:Corgl_0201"/>
<comment type="function">
    <text evidence="10">Required for the formation of a threonylcarbamoyl group on adenosine at position 37 (t(6)A37) in tRNAs that read codons beginning with adenine. Is involved in the transfer of the threonylcarbamoyl moiety of threonylcarbamoyl-AMP (TC-AMP) to the N6 group of A37, together with TsaD and TsaB. TsaE seems to play an indirect role in the t(6)A biosynthesis pathway, possibly in regulating the core enzymatic function of TsaD.</text>
</comment>
<dbReference type="eggNOG" id="COG0802">
    <property type="taxonomic scope" value="Bacteria"/>
</dbReference>
<keyword evidence="7" id="KW-0547">Nucleotide-binding</keyword>
<sequence length="174" mass="19034">MSIARDRARRYRTETPQDTRHLGRLIASHLIEGDVIILSGGLGVGKTQLTSGIAQGLGDTRPVRSPTFAIQSIHDGGRLPLFHFDLYRLEHARQLEDTGIFDVLAIEGACVLEWGERFQEELVDEYLSVLITRCGETTRSIALEAHGARAEQLAASVDAALCETTPDGAGDEHE</sequence>
<dbReference type="SUPFAM" id="SSF52540">
    <property type="entry name" value="P-loop containing nucleoside triphosphate hydrolases"/>
    <property type="match status" value="1"/>
</dbReference>
<keyword evidence="8" id="KW-0067">ATP-binding</keyword>
<dbReference type="EMBL" id="CP002628">
    <property type="protein sequence ID" value="AEB06328.1"/>
    <property type="molecule type" value="Genomic_DNA"/>
</dbReference>
<dbReference type="Gene3D" id="3.40.50.300">
    <property type="entry name" value="P-loop containing nucleotide triphosphate hydrolases"/>
    <property type="match status" value="1"/>
</dbReference>
<dbReference type="PANTHER" id="PTHR33540">
    <property type="entry name" value="TRNA THREONYLCARBAMOYLADENOSINE BIOSYNTHESIS PROTEIN TSAE"/>
    <property type="match status" value="1"/>
</dbReference>
<gene>
    <name evidence="12" type="ordered locus">Corgl_0201</name>
</gene>
<evidence type="ECO:0000313" key="13">
    <source>
        <dbReference type="Proteomes" id="UP000006851"/>
    </source>
</evidence>
<evidence type="ECO:0000256" key="9">
    <source>
        <dbReference type="ARBA" id="ARBA00022842"/>
    </source>
</evidence>
<evidence type="ECO:0000256" key="2">
    <source>
        <dbReference type="ARBA" id="ARBA00007599"/>
    </source>
</evidence>
<evidence type="ECO:0000256" key="4">
    <source>
        <dbReference type="ARBA" id="ARBA00022490"/>
    </source>
</evidence>
<evidence type="ECO:0000256" key="10">
    <source>
        <dbReference type="ARBA" id="ARBA00024908"/>
    </source>
</evidence>
<dbReference type="GO" id="GO:0005524">
    <property type="term" value="F:ATP binding"/>
    <property type="evidence" value="ECO:0007669"/>
    <property type="project" value="UniProtKB-KW"/>
</dbReference>
<evidence type="ECO:0000256" key="6">
    <source>
        <dbReference type="ARBA" id="ARBA00022723"/>
    </source>
</evidence>
<dbReference type="GO" id="GO:0005737">
    <property type="term" value="C:cytoplasm"/>
    <property type="evidence" value="ECO:0007669"/>
    <property type="project" value="UniProtKB-SubCell"/>
</dbReference>
<dbReference type="GO" id="GO:0046872">
    <property type="term" value="F:metal ion binding"/>
    <property type="evidence" value="ECO:0007669"/>
    <property type="project" value="UniProtKB-KW"/>
</dbReference>
<dbReference type="InterPro" id="IPR003442">
    <property type="entry name" value="T6A_TsaE"/>
</dbReference>
<dbReference type="OrthoDB" id="9800307at2"/>
<keyword evidence="5" id="KW-0819">tRNA processing</keyword>
<dbReference type="InterPro" id="IPR027417">
    <property type="entry name" value="P-loop_NTPase"/>
</dbReference>
<keyword evidence="9" id="KW-0460">Magnesium</keyword>
<dbReference type="RefSeq" id="WP_013708071.1">
    <property type="nucleotide sequence ID" value="NC_015389.1"/>
</dbReference>
<evidence type="ECO:0000256" key="11">
    <source>
        <dbReference type="ARBA" id="ARBA00032441"/>
    </source>
</evidence>
<keyword evidence="13" id="KW-1185">Reference proteome</keyword>
<evidence type="ECO:0000256" key="1">
    <source>
        <dbReference type="ARBA" id="ARBA00004496"/>
    </source>
</evidence>